<name>A0A674JXJ5_9SAUR</name>
<dbReference type="Proteomes" id="UP000472274">
    <property type="component" value="Unplaced"/>
</dbReference>
<accession>A0A674JXJ5</accession>
<sequence>MQSMNFLAEVLGRPDSKCEKSGRGLHVHLSSSGLSRYCLTIQMAHSVNWEFLLMQAKGFYYIISGQNSTL</sequence>
<evidence type="ECO:0000313" key="1">
    <source>
        <dbReference type="Ensembl" id="ENSTMTP00000024792.1"/>
    </source>
</evidence>
<keyword evidence="2" id="KW-1185">Reference proteome</keyword>
<dbReference type="InParanoid" id="A0A674JXJ5"/>
<reference evidence="1" key="2">
    <citation type="submission" date="2025-09" db="UniProtKB">
        <authorList>
            <consortium name="Ensembl"/>
        </authorList>
    </citation>
    <scope>IDENTIFICATION</scope>
</reference>
<protein>
    <submittedName>
        <fullName evidence="1">Uncharacterized protein</fullName>
    </submittedName>
</protein>
<dbReference type="AlphaFoldDB" id="A0A674JXJ5"/>
<proteinExistence type="predicted"/>
<organism evidence="1 2">
    <name type="scientific">Terrapene triunguis</name>
    <name type="common">Three-toed box turtle</name>
    <dbReference type="NCBI Taxonomy" id="2587831"/>
    <lineage>
        <taxon>Eukaryota</taxon>
        <taxon>Metazoa</taxon>
        <taxon>Chordata</taxon>
        <taxon>Craniata</taxon>
        <taxon>Vertebrata</taxon>
        <taxon>Euteleostomi</taxon>
        <taxon>Archelosauria</taxon>
        <taxon>Testudinata</taxon>
        <taxon>Testudines</taxon>
        <taxon>Cryptodira</taxon>
        <taxon>Durocryptodira</taxon>
        <taxon>Testudinoidea</taxon>
        <taxon>Emydidae</taxon>
        <taxon>Terrapene</taxon>
    </lineage>
</organism>
<evidence type="ECO:0000313" key="2">
    <source>
        <dbReference type="Proteomes" id="UP000472274"/>
    </source>
</evidence>
<reference evidence="1" key="1">
    <citation type="submission" date="2025-08" db="UniProtKB">
        <authorList>
            <consortium name="Ensembl"/>
        </authorList>
    </citation>
    <scope>IDENTIFICATION</scope>
</reference>
<dbReference type="Ensembl" id="ENSTMTT00000025670.1">
    <property type="protein sequence ID" value="ENSTMTP00000024792.1"/>
    <property type="gene ID" value="ENSTMTG00000018065.1"/>
</dbReference>